<organism evidence="18 19">
    <name type="scientific">Fervidobacterium pennivorans (strain DSM 9078 / Ven5)</name>
    <dbReference type="NCBI Taxonomy" id="771875"/>
    <lineage>
        <taxon>Bacteria</taxon>
        <taxon>Thermotogati</taxon>
        <taxon>Thermotogota</taxon>
        <taxon>Thermotogae</taxon>
        <taxon>Thermotogales</taxon>
        <taxon>Fervidobacteriaceae</taxon>
        <taxon>Fervidobacterium</taxon>
    </lineage>
</organism>
<proteinExistence type="inferred from homology"/>
<keyword evidence="11 13" id="KW-0560">Oxidoreductase</keyword>
<dbReference type="InterPro" id="IPR016193">
    <property type="entry name" value="Cytidine_deaminase-like"/>
</dbReference>
<dbReference type="InterPro" id="IPR024072">
    <property type="entry name" value="DHFR-like_dom_sf"/>
</dbReference>
<feature type="binding site" evidence="15">
    <location>
        <position position="204"/>
    </location>
    <ligand>
        <name>NADP(+)</name>
        <dbReference type="ChEBI" id="CHEBI:58349"/>
    </ligand>
</feature>
<dbReference type="SUPFAM" id="SSF53927">
    <property type="entry name" value="Cytidine deaminase-like"/>
    <property type="match status" value="1"/>
</dbReference>
<comment type="cofactor">
    <cofactor evidence="13 16">
        <name>Zn(2+)</name>
        <dbReference type="ChEBI" id="CHEBI:29105"/>
    </cofactor>
    <text evidence="13 16">Binds 1 zinc ion.</text>
</comment>
<dbReference type="InterPro" id="IPR002125">
    <property type="entry name" value="CMP_dCMP_dom"/>
</dbReference>
<keyword evidence="6 13" id="KW-0686">Riboflavin biosynthesis</keyword>
<evidence type="ECO:0000256" key="8">
    <source>
        <dbReference type="ARBA" id="ARBA00022801"/>
    </source>
</evidence>
<feature type="binding site" evidence="15">
    <location>
        <position position="192"/>
    </location>
    <ligand>
        <name>substrate</name>
    </ligand>
</feature>
<feature type="active site" description="Proton donor" evidence="14">
    <location>
        <position position="59"/>
    </location>
</feature>
<comment type="pathway">
    <text evidence="3 13">Cofactor biosynthesis; riboflavin biosynthesis; 5-amino-6-(D-ribitylamino)uracil from GTP: step 3/4.</text>
</comment>
<dbReference type="SUPFAM" id="SSF53597">
    <property type="entry name" value="Dihydrofolate reductase-like"/>
    <property type="match status" value="1"/>
</dbReference>
<feature type="binding site" evidence="16">
    <location>
        <position position="94"/>
    </location>
    <ligand>
        <name>Zn(2+)</name>
        <dbReference type="ChEBI" id="CHEBI:29105"/>
        <note>catalytic</note>
    </ligand>
</feature>
<accession>H9UBM0</accession>
<evidence type="ECO:0000256" key="11">
    <source>
        <dbReference type="ARBA" id="ARBA00023002"/>
    </source>
</evidence>
<dbReference type="EMBL" id="CP003260">
    <property type="protein sequence ID" value="AFG34913.1"/>
    <property type="molecule type" value="Genomic_DNA"/>
</dbReference>
<evidence type="ECO:0000259" key="17">
    <source>
        <dbReference type="PROSITE" id="PS51747"/>
    </source>
</evidence>
<feature type="binding site" evidence="15">
    <location>
        <position position="212"/>
    </location>
    <ligand>
        <name>substrate</name>
    </ligand>
</feature>
<feature type="domain" description="CMP/dCMP-type deaminase" evidence="17">
    <location>
        <begin position="8"/>
        <end position="132"/>
    </location>
</feature>
<keyword evidence="8 13" id="KW-0378">Hydrolase</keyword>
<evidence type="ECO:0000256" key="5">
    <source>
        <dbReference type="ARBA" id="ARBA00007417"/>
    </source>
</evidence>
<dbReference type="InterPro" id="IPR016192">
    <property type="entry name" value="APOBEC/CMP_deaminase_Zn-bd"/>
</dbReference>
<dbReference type="PATRIC" id="fig|771875.3.peg.818"/>
<dbReference type="CDD" id="cd01284">
    <property type="entry name" value="Riboflavin_deaminase-reductase"/>
    <property type="match status" value="1"/>
</dbReference>
<dbReference type="AlphaFoldDB" id="H9UBM0"/>
<evidence type="ECO:0000256" key="12">
    <source>
        <dbReference type="ARBA" id="ARBA00023268"/>
    </source>
</evidence>
<gene>
    <name evidence="18" type="ordered locus">Ferpe_0797</name>
</gene>
<dbReference type="PROSITE" id="PS51747">
    <property type="entry name" value="CYT_DCMP_DEAMINASES_2"/>
    <property type="match status" value="1"/>
</dbReference>
<evidence type="ECO:0000256" key="1">
    <source>
        <dbReference type="ARBA" id="ARBA00002151"/>
    </source>
</evidence>
<feature type="binding site" evidence="16">
    <location>
        <position position="85"/>
    </location>
    <ligand>
        <name>Zn(2+)</name>
        <dbReference type="ChEBI" id="CHEBI:29105"/>
        <note>catalytic</note>
    </ligand>
</feature>
<comment type="catalytic activity">
    <reaction evidence="13">
        <text>5-amino-6-(5-phospho-D-ribitylamino)uracil + NADP(+) = 5-amino-6-(5-phospho-D-ribosylamino)uracil + NADPH + H(+)</text>
        <dbReference type="Rhea" id="RHEA:17845"/>
        <dbReference type="ChEBI" id="CHEBI:15378"/>
        <dbReference type="ChEBI" id="CHEBI:57783"/>
        <dbReference type="ChEBI" id="CHEBI:58349"/>
        <dbReference type="ChEBI" id="CHEBI:58421"/>
        <dbReference type="ChEBI" id="CHEBI:58453"/>
        <dbReference type="EC" id="1.1.1.193"/>
    </reaction>
</comment>
<dbReference type="RefSeq" id="WP_014451356.1">
    <property type="nucleotide sequence ID" value="NC_017095.1"/>
</dbReference>
<comment type="pathway">
    <text evidence="2 13">Cofactor biosynthesis; riboflavin biosynthesis; 5-amino-6-(D-ribitylamino)uracil from GTP: step 2/4.</text>
</comment>
<dbReference type="NCBIfam" id="TIGR00326">
    <property type="entry name" value="eubact_ribD"/>
    <property type="match status" value="1"/>
</dbReference>
<dbReference type="InterPro" id="IPR004794">
    <property type="entry name" value="Eubact_RibD"/>
</dbReference>
<dbReference type="InterPro" id="IPR002734">
    <property type="entry name" value="RibDG_C"/>
</dbReference>
<comment type="similarity">
    <text evidence="5 13">In the C-terminal section; belongs to the HTP reductase family.</text>
</comment>
<dbReference type="HOGENOM" id="CLU_036590_1_0_0"/>
<evidence type="ECO:0000256" key="14">
    <source>
        <dbReference type="PIRSR" id="PIRSR006769-1"/>
    </source>
</evidence>
<dbReference type="FunFam" id="3.40.140.10:FF:000025">
    <property type="entry name" value="Riboflavin biosynthesis protein RibD"/>
    <property type="match status" value="1"/>
</dbReference>
<protein>
    <recommendedName>
        <fullName evidence="13">Riboflavin biosynthesis protein RibD</fullName>
    </recommendedName>
    <domain>
        <recommendedName>
            <fullName evidence="13">Diaminohydroxyphosphoribosylaminopyrimidine deaminase</fullName>
            <shortName evidence="13">DRAP deaminase</shortName>
            <ecNumber evidence="13">3.5.4.26</ecNumber>
        </recommendedName>
        <alternativeName>
            <fullName evidence="13">Riboflavin-specific deaminase</fullName>
        </alternativeName>
    </domain>
    <domain>
        <recommendedName>
            <fullName evidence="13">5-amino-6-(5-phosphoribosylamino)uracil reductase</fullName>
            <ecNumber evidence="13">1.1.1.193</ecNumber>
        </recommendedName>
        <alternativeName>
            <fullName evidence="13">HTP reductase</fullName>
        </alternativeName>
    </domain>
</protein>
<dbReference type="PANTHER" id="PTHR38011">
    <property type="entry name" value="DIHYDROFOLATE REDUCTASE FAMILY PROTEIN (AFU_ORTHOLOGUE AFUA_8G06820)"/>
    <property type="match status" value="1"/>
</dbReference>
<dbReference type="eggNOG" id="COG1985">
    <property type="taxonomic scope" value="Bacteria"/>
</dbReference>
<keyword evidence="10 13" id="KW-0521">NADP</keyword>
<dbReference type="EC" id="1.1.1.193" evidence="13"/>
<evidence type="ECO:0000256" key="6">
    <source>
        <dbReference type="ARBA" id="ARBA00022619"/>
    </source>
</evidence>
<dbReference type="UniPathway" id="UPA00275">
    <property type="reaction ID" value="UER00401"/>
</dbReference>
<keyword evidence="7 13" id="KW-0479">Metal-binding</keyword>
<dbReference type="Proteomes" id="UP000007384">
    <property type="component" value="Chromosome"/>
</dbReference>
<dbReference type="GO" id="GO:0008703">
    <property type="term" value="F:5-amino-6-(5-phosphoribosylamino)uracil reductase activity"/>
    <property type="evidence" value="ECO:0007669"/>
    <property type="project" value="UniProtKB-EC"/>
</dbReference>
<evidence type="ECO:0000313" key="19">
    <source>
        <dbReference type="Proteomes" id="UP000007384"/>
    </source>
</evidence>
<evidence type="ECO:0000256" key="2">
    <source>
        <dbReference type="ARBA" id="ARBA00004882"/>
    </source>
</evidence>
<dbReference type="GO" id="GO:0009231">
    <property type="term" value="P:riboflavin biosynthetic process"/>
    <property type="evidence" value="ECO:0007669"/>
    <property type="project" value="UniProtKB-UniPathway"/>
</dbReference>
<evidence type="ECO:0000256" key="7">
    <source>
        <dbReference type="ARBA" id="ARBA00022723"/>
    </source>
</evidence>
<feature type="binding site" evidence="15">
    <location>
        <position position="302"/>
    </location>
    <ligand>
        <name>substrate</name>
    </ligand>
</feature>
<dbReference type="Gene3D" id="3.40.140.10">
    <property type="entry name" value="Cytidine Deaminase, domain 2"/>
    <property type="match status" value="1"/>
</dbReference>
<dbReference type="Gene3D" id="3.40.430.10">
    <property type="entry name" value="Dihydrofolate Reductase, subunit A"/>
    <property type="match status" value="1"/>
</dbReference>
<sequence length="386" mass="42992">MGKSGVPNNDEFYMKIALRLAKKGLGFVNPNPPVGAVIVKDGNIIGRGYHTRFGALHAEREALLDAKKKGVDVSGATMYVTLEPCDHYGKTSPCTNAIIESGIKRVVIAARDPNPVSGDGIKKLLKNGIEVKVGVLEDEAKEVAKFFFKYVTTGLPYVTLKYASTLDGKIADKIGSSKWITQELRKEVHKLRSIHKAVLVGAETVLKDNPILNVRLPKMKFKNPDVVVLDENGRVLKKVIADIDKFELFNPNYDRRVIIFSSNQCQNIEFPEYVKVKTPENLSVENILKELAKEGIDSLLIEGGASVFSQFLPYADEVYGFYATKVFGKGKSIFEHLEIPVEESEIPFEIQNLKISKNMKELMVVMRRCSQGLFSTYVKDTSMVRG</sequence>
<keyword evidence="9 13" id="KW-0862">Zinc</keyword>
<comment type="similarity">
    <text evidence="4 13">In the N-terminal section; belongs to the cytidine and deoxycytidylate deaminase family.</text>
</comment>
<comment type="catalytic activity">
    <reaction evidence="13">
        <text>2,5-diamino-6-hydroxy-4-(5-phosphoribosylamino)-pyrimidine + H2O + H(+) = 5-amino-6-(5-phospho-D-ribosylamino)uracil + NH4(+)</text>
        <dbReference type="Rhea" id="RHEA:21868"/>
        <dbReference type="ChEBI" id="CHEBI:15377"/>
        <dbReference type="ChEBI" id="CHEBI:15378"/>
        <dbReference type="ChEBI" id="CHEBI:28938"/>
        <dbReference type="ChEBI" id="CHEBI:58453"/>
        <dbReference type="ChEBI" id="CHEBI:58614"/>
        <dbReference type="EC" id="3.5.4.26"/>
    </reaction>
</comment>
<dbReference type="EC" id="3.5.4.26" evidence="13"/>
<feature type="binding site" evidence="15">
    <location>
        <position position="179"/>
    </location>
    <ligand>
        <name>NADP(+)</name>
        <dbReference type="ChEBI" id="CHEBI:58349"/>
    </ligand>
</feature>
<feature type="binding site" evidence="16">
    <location>
        <position position="57"/>
    </location>
    <ligand>
        <name>Zn(2+)</name>
        <dbReference type="ChEBI" id="CHEBI:29105"/>
        <note>catalytic</note>
    </ligand>
</feature>
<evidence type="ECO:0000256" key="3">
    <source>
        <dbReference type="ARBA" id="ARBA00004910"/>
    </source>
</evidence>
<comment type="function">
    <text evidence="1 13">Converts 2,5-diamino-6-(ribosylamino)-4(3h)-pyrimidinone 5'-phosphate into 5-amino-6-(ribosylamino)-2,4(1h,3h)-pyrimidinedione 5'-phosphate.</text>
</comment>
<dbReference type="Pfam" id="PF01872">
    <property type="entry name" value="RibD_C"/>
    <property type="match status" value="1"/>
</dbReference>
<dbReference type="InterPro" id="IPR050765">
    <property type="entry name" value="Riboflavin_Biosynth_HTPR"/>
</dbReference>
<dbReference type="PANTHER" id="PTHR38011:SF7">
    <property type="entry name" value="2,5-DIAMINO-6-RIBOSYLAMINO-4(3H)-PYRIMIDINONE 5'-PHOSPHATE REDUCTASE"/>
    <property type="match status" value="1"/>
</dbReference>
<evidence type="ECO:0000256" key="4">
    <source>
        <dbReference type="ARBA" id="ARBA00005259"/>
    </source>
</evidence>
<dbReference type="STRING" id="771875.Ferpe_0797"/>
<evidence type="ECO:0000256" key="15">
    <source>
        <dbReference type="PIRSR" id="PIRSR006769-2"/>
    </source>
</evidence>
<evidence type="ECO:0000256" key="13">
    <source>
        <dbReference type="PIRNR" id="PIRNR006769"/>
    </source>
</evidence>
<feature type="binding site" evidence="15">
    <location>
        <position position="163"/>
    </location>
    <ligand>
        <name>NADP(+)</name>
        <dbReference type="ChEBI" id="CHEBI:58349"/>
    </ligand>
</feature>
<dbReference type="PROSITE" id="PS00903">
    <property type="entry name" value="CYT_DCMP_DEAMINASES_1"/>
    <property type="match status" value="1"/>
</dbReference>
<feature type="binding site" evidence="15">
    <location>
        <position position="208"/>
    </location>
    <ligand>
        <name>NADP(+)</name>
        <dbReference type="ChEBI" id="CHEBI:58349"/>
    </ligand>
</feature>
<reference evidence="18" key="1">
    <citation type="submission" date="2012-03" db="EMBL/GenBank/DDBJ databases">
        <title>Complete sequence of Fervidobacterium pennivorans DSM 9078.</title>
        <authorList>
            <consortium name="US DOE Joint Genome Institute"/>
            <person name="Lucas S."/>
            <person name="Han J."/>
            <person name="Lapidus A."/>
            <person name="Cheng J.-F."/>
            <person name="Goodwin L."/>
            <person name="Pitluck S."/>
            <person name="Peters L."/>
            <person name="Ovchinnikova G."/>
            <person name="Lu M."/>
            <person name="Detter J.C."/>
            <person name="Han C."/>
            <person name="Tapia R."/>
            <person name="Land M."/>
            <person name="Hauser L."/>
            <person name="Kyrpides N."/>
            <person name="Ivanova N."/>
            <person name="Pagani I."/>
            <person name="Noll K.M."/>
            <person name="Woyke T."/>
        </authorList>
    </citation>
    <scope>NUCLEOTIDE SEQUENCE</scope>
    <source>
        <strain evidence="18">DSM 9078</strain>
    </source>
</reference>
<dbReference type="GO" id="GO:0008835">
    <property type="term" value="F:diaminohydroxyphosphoribosylaminopyrimidine deaminase activity"/>
    <property type="evidence" value="ECO:0007669"/>
    <property type="project" value="UniProtKB-EC"/>
</dbReference>
<dbReference type="KEGG" id="fpe:Ferpe_0797"/>
<feature type="binding site" evidence="15">
    <location>
        <position position="215"/>
    </location>
    <ligand>
        <name>substrate</name>
    </ligand>
</feature>
<dbReference type="GO" id="GO:0008270">
    <property type="term" value="F:zinc ion binding"/>
    <property type="evidence" value="ECO:0007669"/>
    <property type="project" value="InterPro"/>
</dbReference>
<evidence type="ECO:0000256" key="9">
    <source>
        <dbReference type="ARBA" id="ARBA00022833"/>
    </source>
</evidence>
<keyword evidence="19" id="KW-1185">Reference proteome</keyword>
<dbReference type="OrthoDB" id="9800865at2"/>
<name>H9UBM0_FERPD</name>
<feature type="binding site" evidence="15">
    <location>
        <position position="177"/>
    </location>
    <ligand>
        <name>substrate</name>
    </ligand>
</feature>
<evidence type="ECO:0000256" key="16">
    <source>
        <dbReference type="PIRSR" id="PIRSR006769-3"/>
    </source>
</evidence>
<dbReference type="eggNOG" id="COG0117">
    <property type="taxonomic scope" value="Bacteria"/>
</dbReference>
<dbReference type="Pfam" id="PF00383">
    <property type="entry name" value="dCMP_cyt_deam_1"/>
    <property type="match status" value="1"/>
</dbReference>
<evidence type="ECO:0000256" key="10">
    <source>
        <dbReference type="ARBA" id="ARBA00022857"/>
    </source>
</evidence>
<keyword evidence="12" id="KW-0511">Multifunctional enzyme</keyword>
<evidence type="ECO:0000313" key="18">
    <source>
        <dbReference type="EMBL" id="AFG34913.1"/>
    </source>
</evidence>
<dbReference type="PIRSF" id="PIRSF006769">
    <property type="entry name" value="RibD"/>
    <property type="match status" value="1"/>
</dbReference>